<evidence type="ECO:0000256" key="4">
    <source>
        <dbReference type="ARBA" id="ARBA00023029"/>
    </source>
</evidence>
<dbReference type="Pfam" id="PF01751">
    <property type="entry name" value="Toprim"/>
    <property type="match status" value="1"/>
</dbReference>
<feature type="domain" description="Toprim" evidence="9">
    <location>
        <begin position="2"/>
        <end position="150"/>
    </location>
</feature>
<dbReference type="EC" id="5.6.2.1" evidence="3 7"/>
<dbReference type="CDD" id="cd00186">
    <property type="entry name" value="TOP1Ac"/>
    <property type="match status" value="1"/>
</dbReference>
<evidence type="ECO:0000256" key="7">
    <source>
        <dbReference type="RuleBase" id="RU362092"/>
    </source>
</evidence>
<dbReference type="Gene3D" id="2.70.20.10">
    <property type="entry name" value="Topoisomerase I, domain 3"/>
    <property type="match status" value="1"/>
</dbReference>
<dbReference type="SUPFAM" id="SSF56712">
    <property type="entry name" value="Prokaryotic type I DNA topoisomerase"/>
    <property type="match status" value="1"/>
</dbReference>
<dbReference type="InterPro" id="IPR034144">
    <property type="entry name" value="TOPRIM_TopoIII"/>
</dbReference>
<dbReference type="InterPro" id="IPR003602">
    <property type="entry name" value="Topo_IA_DNA-bd_dom"/>
</dbReference>
<dbReference type="InterPro" id="IPR023405">
    <property type="entry name" value="Topo_IA_core_domain"/>
</dbReference>
<dbReference type="Gene3D" id="1.10.460.10">
    <property type="entry name" value="Topoisomerase I, domain 2"/>
    <property type="match status" value="1"/>
</dbReference>
<reference evidence="11" key="2">
    <citation type="submission" date="2014-06" db="EMBL/GenBank/DDBJ databases">
        <title>The complete genome of Blastobotrys (Arxula) adeninivorans LS3 - a yeast of biotechnological interest.</title>
        <authorList>
            <person name="Kunze G."/>
            <person name="Gaillardin C."/>
            <person name="Czernicka M."/>
            <person name="Durrens P."/>
            <person name="Martin T."/>
            <person name="Boer E."/>
            <person name="Gabaldon T."/>
            <person name="Cruz J."/>
            <person name="Talla E."/>
            <person name="Marck C."/>
            <person name="Goffeau A."/>
            <person name="Barbe V."/>
            <person name="Baret P."/>
            <person name="Baronian K."/>
            <person name="Beier S."/>
            <person name="Bleykasten C."/>
            <person name="Bode R."/>
            <person name="Casaregola S."/>
            <person name="Despons L."/>
            <person name="Fairhead C."/>
            <person name="Giersberg M."/>
            <person name="Gierski P."/>
            <person name="Hahnel U."/>
            <person name="Hartmann A."/>
            <person name="Jankowska D."/>
            <person name="Jubin C."/>
            <person name="Jung P."/>
            <person name="Lafontaine I."/>
            <person name="Leh-Louis V."/>
            <person name="Lemaire M."/>
            <person name="Marcet-Houben M."/>
            <person name="Mascher M."/>
            <person name="Morel G."/>
            <person name="Richard G.-F."/>
            <person name="Riechen J."/>
            <person name="Sacerdot C."/>
            <person name="Sarkar A."/>
            <person name="Savel G."/>
            <person name="Schacherer J."/>
            <person name="Sherman D."/>
            <person name="Straub M.-L."/>
            <person name="Stein N."/>
            <person name="Thierry A."/>
            <person name="Trautwein-Schult A."/>
            <person name="Westhof E."/>
            <person name="Worch S."/>
            <person name="Dujon B."/>
            <person name="Souciet J.-L."/>
            <person name="Wincker P."/>
            <person name="Scholz U."/>
            <person name="Neuveglise N."/>
        </authorList>
    </citation>
    <scope>NUCLEOTIDE SEQUENCE</scope>
    <source>
        <strain evidence="11">LS3</strain>
    </source>
</reference>
<dbReference type="PROSITE" id="PS52039">
    <property type="entry name" value="TOPO_IA_2"/>
    <property type="match status" value="1"/>
</dbReference>
<dbReference type="InterPro" id="IPR013826">
    <property type="entry name" value="Topo_IA_cen_sub3"/>
</dbReference>
<feature type="compositionally biased region" description="Basic and acidic residues" evidence="8">
    <location>
        <begin position="371"/>
        <end position="385"/>
    </location>
</feature>
<evidence type="ECO:0000259" key="9">
    <source>
        <dbReference type="PROSITE" id="PS50880"/>
    </source>
</evidence>
<dbReference type="FunFam" id="3.40.50.140:FF:000005">
    <property type="entry name" value="DNA topoisomerase"/>
    <property type="match status" value="1"/>
</dbReference>
<evidence type="ECO:0000256" key="5">
    <source>
        <dbReference type="ARBA" id="ARBA00023125"/>
    </source>
</evidence>
<gene>
    <name evidence="11" type="ORF">GNLVRS02_ARAD1B11726g</name>
</gene>
<dbReference type="PANTHER" id="PTHR11390">
    <property type="entry name" value="PROKARYOTIC DNA TOPOISOMERASE"/>
    <property type="match status" value="1"/>
</dbReference>
<dbReference type="CDD" id="cd03362">
    <property type="entry name" value="TOPRIM_TopoIA_TopoIII"/>
    <property type="match status" value="1"/>
</dbReference>
<dbReference type="GO" id="GO:0003917">
    <property type="term" value="F:DNA topoisomerase type I (single strand cut, ATP-independent) activity"/>
    <property type="evidence" value="ECO:0007669"/>
    <property type="project" value="UniProtKB-EC"/>
</dbReference>
<comment type="function">
    <text evidence="7">Introduces a single-strand break via transesterification at a target site in duplex DNA. Releases the supercoiling and torsional tension of DNA introduced during the DNA replication and transcription by transiently cleaving and rejoining one strand of the DNA duplex. The scissile phosphodiester is attacked by the catalytic tyrosine of the enzyme, resulting in the formation of a DNA-(5'-phosphotyrosyl)-enzyme intermediate and the expulsion of a 3'-OH DNA strand.</text>
</comment>
<dbReference type="PROSITE" id="PS50880">
    <property type="entry name" value="TOPRIM"/>
    <property type="match status" value="1"/>
</dbReference>
<evidence type="ECO:0000256" key="2">
    <source>
        <dbReference type="ARBA" id="ARBA00009446"/>
    </source>
</evidence>
<accession>A0A060T6F5</accession>
<dbReference type="PANTHER" id="PTHR11390:SF21">
    <property type="entry name" value="DNA TOPOISOMERASE 3-ALPHA"/>
    <property type="match status" value="1"/>
</dbReference>
<dbReference type="InterPro" id="IPR013825">
    <property type="entry name" value="Topo_IA_cen_sub2"/>
</dbReference>
<dbReference type="GO" id="GO:0006310">
    <property type="term" value="P:DNA recombination"/>
    <property type="evidence" value="ECO:0007669"/>
    <property type="project" value="TreeGrafter"/>
</dbReference>
<dbReference type="PRINTS" id="PR00417">
    <property type="entry name" value="PRTPISMRASEI"/>
</dbReference>
<keyword evidence="6 7" id="KW-0413">Isomerase</keyword>
<evidence type="ECO:0000256" key="1">
    <source>
        <dbReference type="ARBA" id="ARBA00000213"/>
    </source>
</evidence>
<name>A0A060T6F5_BLAAD</name>
<dbReference type="GO" id="GO:0006281">
    <property type="term" value="P:DNA repair"/>
    <property type="evidence" value="ECO:0007669"/>
    <property type="project" value="TreeGrafter"/>
</dbReference>
<keyword evidence="5 7" id="KW-0238">DNA-binding</keyword>
<dbReference type="InterPro" id="IPR013824">
    <property type="entry name" value="Topo_IA_cen_sub1"/>
</dbReference>
<dbReference type="SMART" id="SM00493">
    <property type="entry name" value="TOPRIM"/>
    <property type="match status" value="1"/>
</dbReference>
<evidence type="ECO:0000256" key="3">
    <source>
        <dbReference type="ARBA" id="ARBA00012891"/>
    </source>
</evidence>
<dbReference type="GO" id="GO:0031422">
    <property type="term" value="C:RecQ family helicase-topoisomerase III complex"/>
    <property type="evidence" value="ECO:0007669"/>
    <property type="project" value="TreeGrafter"/>
</dbReference>
<dbReference type="AlphaFoldDB" id="A0A060T6F5"/>
<sequence>MRVLCVAEKPSIAKQIALALSGGRFSAASVPNDKFTKNYQFSCNFPQWGSCSVTVTAVRGHLLNTEFTDEKFKSGWRLSSPIELFDARIDSSIPKDLVALEKNIKNQARQSDMLYIWTDCDREGEYIGHEVYQIAKTTNPSIQLKRANFNNVEPSHIRTAAFRPVDLDMRLVYAVAGRIELDLRTGAAFTRFQTLLVQDRVQAAKGSVISYGPCQFPTLGFVVDRYKRRAQFVPEQFWYIELLANHNGEKASFSWDRGRLFDRMAATLLFEACLSSTSDPQISSVSTKPTTKYKPKPLTTVELQKKGASYLRMSSKRIMDVAEKLYNNGYISYPRTETDRFDKSIDLMKIVAGQKSNSQWGQYAQQLVDGKFDRPRDGNNDDKAHPPIHPVKGLAESANLTSEERKVYEFVTRHFLACCSKDAKGMTTTVKLKWGDESFTASGLVVTERNFLDVYPYMTWKGNTIPAFQQGDAVNITSAQLKDGKTSPPDYITEPELIALMDANGIGTDATMAEHIEKIVTREYVVKHERGARSQPVLVPTPLGMALVEGYDLIGLDKSVSKPFLRKDMELLMRRVSDGALSKDDFVNQTIRQYRDMFILVNQQKDTLVATIRDYLSRHNPN</sequence>
<dbReference type="InterPro" id="IPR013497">
    <property type="entry name" value="Topo_IA_cen"/>
</dbReference>
<evidence type="ECO:0000256" key="8">
    <source>
        <dbReference type="SAM" id="MobiDB-lite"/>
    </source>
</evidence>
<dbReference type="Gene3D" id="3.40.50.140">
    <property type="match status" value="1"/>
</dbReference>
<dbReference type="InterPro" id="IPR006171">
    <property type="entry name" value="TOPRIM_dom"/>
</dbReference>
<evidence type="ECO:0000256" key="6">
    <source>
        <dbReference type="ARBA" id="ARBA00023235"/>
    </source>
</evidence>
<dbReference type="InterPro" id="IPR003601">
    <property type="entry name" value="Topo_IA_2"/>
</dbReference>
<dbReference type="SMART" id="SM00437">
    <property type="entry name" value="TOP1Ac"/>
    <property type="match status" value="1"/>
</dbReference>
<evidence type="ECO:0000259" key="10">
    <source>
        <dbReference type="PROSITE" id="PS52039"/>
    </source>
</evidence>
<dbReference type="GO" id="GO:0006265">
    <property type="term" value="P:DNA topological change"/>
    <property type="evidence" value="ECO:0007669"/>
    <property type="project" value="InterPro"/>
</dbReference>
<dbReference type="FunFam" id="1.10.290.10:FF:000001">
    <property type="entry name" value="DNA topoisomerase"/>
    <property type="match status" value="1"/>
</dbReference>
<dbReference type="Gene3D" id="1.10.290.10">
    <property type="entry name" value="Topoisomerase I, domain 4"/>
    <property type="match status" value="1"/>
</dbReference>
<proteinExistence type="inferred from homology"/>
<dbReference type="SMART" id="SM00436">
    <property type="entry name" value="TOP1Bc"/>
    <property type="match status" value="1"/>
</dbReference>
<dbReference type="EMBL" id="HG937692">
    <property type="protein sequence ID" value="CDP36384.1"/>
    <property type="molecule type" value="Genomic_DNA"/>
</dbReference>
<feature type="domain" description="Topo IA-type catalytic" evidence="10">
    <location>
        <begin position="168"/>
        <end position="598"/>
    </location>
</feature>
<dbReference type="Pfam" id="PF01131">
    <property type="entry name" value="Topoisom_bac"/>
    <property type="match status" value="1"/>
</dbReference>
<organism evidence="11">
    <name type="scientific">Blastobotrys adeninivorans</name>
    <name type="common">Yeast</name>
    <name type="synonym">Arxula adeninivorans</name>
    <dbReference type="NCBI Taxonomy" id="409370"/>
    <lineage>
        <taxon>Eukaryota</taxon>
        <taxon>Fungi</taxon>
        <taxon>Dikarya</taxon>
        <taxon>Ascomycota</taxon>
        <taxon>Saccharomycotina</taxon>
        <taxon>Dipodascomycetes</taxon>
        <taxon>Dipodascales</taxon>
        <taxon>Trichomonascaceae</taxon>
        <taxon>Blastobotrys</taxon>
    </lineage>
</organism>
<comment type="similarity">
    <text evidence="2 7">Belongs to the type IA topoisomerase family.</text>
</comment>
<protein>
    <recommendedName>
        <fullName evidence="3 7">DNA topoisomerase</fullName>
        <ecNumber evidence="3 7">5.6.2.1</ecNumber>
    </recommendedName>
</protein>
<dbReference type="InterPro" id="IPR000380">
    <property type="entry name" value="Topo_IA"/>
</dbReference>
<feature type="region of interest" description="Disordered" evidence="8">
    <location>
        <begin position="371"/>
        <end position="391"/>
    </location>
</feature>
<dbReference type="PhylomeDB" id="A0A060T6F5"/>
<reference evidence="11" key="1">
    <citation type="submission" date="2014-02" db="EMBL/GenBank/DDBJ databases">
        <authorList>
            <person name="Genoscope - CEA"/>
        </authorList>
    </citation>
    <scope>NUCLEOTIDE SEQUENCE</scope>
    <source>
        <strain evidence="11">LS3</strain>
    </source>
</reference>
<dbReference type="GO" id="GO:0003677">
    <property type="term" value="F:DNA binding"/>
    <property type="evidence" value="ECO:0007669"/>
    <property type="project" value="UniProtKB-KW"/>
</dbReference>
<dbReference type="GO" id="GO:0005634">
    <property type="term" value="C:nucleus"/>
    <property type="evidence" value="ECO:0007669"/>
    <property type="project" value="TreeGrafter"/>
</dbReference>
<evidence type="ECO:0000313" key="11">
    <source>
        <dbReference type="EMBL" id="CDP36384.1"/>
    </source>
</evidence>
<comment type="catalytic activity">
    <reaction evidence="1 7">
        <text>ATP-independent breakage of single-stranded DNA, followed by passage and rejoining.</text>
        <dbReference type="EC" id="5.6.2.1"/>
    </reaction>
</comment>
<keyword evidence="4 7" id="KW-0799">Topoisomerase</keyword>